<dbReference type="Gene3D" id="3.30.300.30">
    <property type="match status" value="1"/>
</dbReference>
<keyword evidence="5" id="KW-1185">Reference proteome</keyword>
<evidence type="ECO:0000259" key="3">
    <source>
        <dbReference type="Pfam" id="PF13193"/>
    </source>
</evidence>
<dbReference type="Gene3D" id="3.40.50.12780">
    <property type="entry name" value="N-terminal domain of ligase-like"/>
    <property type="match status" value="1"/>
</dbReference>
<feature type="domain" description="AMP-binding enzyme C-terminal" evidence="3">
    <location>
        <begin position="420"/>
        <end position="493"/>
    </location>
</feature>
<dbReference type="InterPro" id="IPR042099">
    <property type="entry name" value="ANL_N_sf"/>
</dbReference>
<comment type="caution">
    <text evidence="4">The sequence shown here is derived from an EMBL/GenBank/DDBJ whole genome shotgun (WGS) entry which is preliminary data.</text>
</comment>
<dbReference type="PANTHER" id="PTHR43352">
    <property type="entry name" value="ACETYL-COA SYNTHETASE"/>
    <property type="match status" value="1"/>
</dbReference>
<dbReference type="InterPro" id="IPR000873">
    <property type="entry name" value="AMP-dep_synth/lig_dom"/>
</dbReference>
<dbReference type="GO" id="GO:0016878">
    <property type="term" value="F:acid-thiol ligase activity"/>
    <property type="evidence" value="ECO:0007669"/>
    <property type="project" value="TreeGrafter"/>
</dbReference>
<dbReference type="EMBL" id="JADCKQ010000001">
    <property type="protein sequence ID" value="MBI1492198.1"/>
    <property type="molecule type" value="Genomic_DNA"/>
</dbReference>
<gene>
    <name evidence="4" type="ORF">H1D41_00955</name>
</gene>
<dbReference type="Proteomes" id="UP000640583">
    <property type="component" value="Unassembled WGS sequence"/>
</dbReference>
<feature type="domain" description="AMP-dependent synthetase/ligase" evidence="2">
    <location>
        <begin position="35"/>
        <end position="370"/>
    </location>
</feature>
<dbReference type="Pfam" id="PF13193">
    <property type="entry name" value="AMP-binding_C"/>
    <property type="match status" value="1"/>
</dbReference>
<sequence>MLSEFKNGTPPALPESFNMAAWVLQHASDLGGKSALEVIRAGGKDVLTFAQVESAVRGIGTGLLGAGLKPGDTVLMRLDNTPEFPLCYLACIAVGLVPVPTAAQLTGPEVAKLCDVVQPALIIASPGVALPDTPSCNVLKADALEPMHSLPPADYNMGDPNRLAYIIFTSGTSGAQRAVCHAHRAILARQMMMQGWYGLTQQDRLMHAGAFNWTYTLGTGLMDPWTMGATALIPEPGTPPADLTGLMAKHHASIFAAAPGVYRQILKAKENLNLPDLRHGLSAGEKLPDSTRQAWNQATDTKIYEAFGMSECSTFISGAPDHPAPAGSLGHPQPGRHVAILGEDDRPVPQGDEGEICINRSDPGLMLTYLNAPEDTASRFTGDWFRTGDSGSMDESGAITYLGRADDMMNAGGFRVSPIEVESALTQHPSVQECAVVELPVKADVSVIAAFYVASDDPGEDGLKTWLSEQLAHYKMPRMFMPISAVPRGANNKILRRKLREDWKASQ</sequence>
<evidence type="ECO:0000313" key="4">
    <source>
        <dbReference type="EMBL" id="MBI1492198.1"/>
    </source>
</evidence>
<reference evidence="4" key="1">
    <citation type="submission" date="2020-10" db="EMBL/GenBank/DDBJ databases">
        <title>Paenihalocynthiibacter styelae gen. nov., sp. nov., isolated from stalked sea squirt Styela clava.</title>
        <authorList>
            <person name="Kim Y.-O."/>
            <person name="Yoon J.-H."/>
        </authorList>
    </citation>
    <scope>NUCLEOTIDE SEQUENCE</scope>
    <source>
        <strain evidence="4">MYP1-1</strain>
    </source>
</reference>
<name>A0A8J7ITU2_9RHOB</name>
<dbReference type="RefSeq" id="WP_228847152.1">
    <property type="nucleotide sequence ID" value="NZ_JADCKQ010000001.1"/>
</dbReference>
<evidence type="ECO:0000313" key="5">
    <source>
        <dbReference type="Proteomes" id="UP000640583"/>
    </source>
</evidence>
<evidence type="ECO:0000256" key="1">
    <source>
        <dbReference type="ARBA" id="ARBA00022598"/>
    </source>
</evidence>
<protein>
    <submittedName>
        <fullName evidence="4">Acyl--CoA ligase</fullName>
    </submittedName>
</protein>
<dbReference type="InterPro" id="IPR045851">
    <property type="entry name" value="AMP-bd_C_sf"/>
</dbReference>
<evidence type="ECO:0000259" key="2">
    <source>
        <dbReference type="Pfam" id="PF00501"/>
    </source>
</evidence>
<dbReference type="AlphaFoldDB" id="A0A8J7ITU2"/>
<dbReference type="InterPro" id="IPR025110">
    <property type="entry name" value="AMP-bd_C"/>
</dbReference>
<proteinExistence type="predicted"/>
<dbReference type="GO" id="GO:0044550">
    <property type="term" value="P:secondary metabolite biosynthetic process"/>
    <property type="evidence" value="ECO:0007669"/>
    <property type="project" value="TreeGrafter"/>
</dbReference>
<accession>A0A8J7ITU2</accession>
<dbReference type="PANTHER" id="PTHR43352:SF1">
    <property type="entry name" value="ANTHRANILATE--COA LIGASE"/>
    <property type="match status" value="1"/>
</dbReference>
<dbReference type="Pfam" id="PF00501">
    <property type="entry name" value="AMP-binding"/>
    <property type="match status" value="1"/>
</dbReference>
<keyword evidence="1 4" id="KW-0436">Ligase</keyword>
<dbReference type="SUPFAM" id="SSF56801">
    <property type="entry name" value="Acetyl-CoA synthetase-like"/>
    <property type="match status" value="1"/>
</dbReference>
<organism evidence="4 5">
    <name type="scientific">Halocynthiibacter styelae</name>
    <dbReference type="NCBI Taxonomy" id="2761955"/>
    <lineage>
        <taxon>Bacteria</taxon>
        <taxon>Pseudomonadati</taxon>
        <taxon>Pseudomonadota</taxon>
        <taxon>Alphaproteobacteria</taxon>
        <taxon>Rhodobacterales</taxon>
        <taxon>Paracoccaceae</taxon>
        <taxon>Halocynthiibacter</taxon>
    </lineage>
</organism>